<comment type="catalytic activity">
    <reaction evidence="13">
        <text>N(pros)-phospho-L-histidyl-[protein](out) + sucrose = sucrose 6(G)-phosphate(in) + L-histidyl-[protein]</text>
        <dbReference type="Rhea" id="RHEA:49236"/>
        <dbReference type="Rhea" id="RHEA-COMP:9745"/>
        <dbReference type="Rhea" id="RHEA-COMP:9746"/>
        <dbReference type="ChEBI" id="CHEBI:17992"/>
        <dbReference type="ChEBI" id="CHEBI:29979"/>
        <dbReference type="ChEBI" id="CHEBI:64837"/>
        <dbReference type="ChEBI" id="CHEBI:91002"/>
        <dbReference type="EC" id="2.7.1.211"/>
    </reaction>
</comment>
<dbReference type="NCBIfam" id="TIGR01996">
    <property type="entry name" value="PTS-II-BC-sucr"/>
    <property type="match status" value="1"/>
</dbReference>
<dbReference type="InterPro" id="IPR013013">
    <property type="entry name" value="PTS_EIIC_1"/>
</dbReference>
<evidence type="ECO:0000256" key="8">
    <source>
        <dbReference type="ARBA" id="ARBA00022777"/>
    </source>
</evidence>
<feature type="transmembrane region" description="Helical" evidence="15">
    <location>
        <begin position="263"/>
        <end position="287"/>
    </location>
</feature>
<dbReference type="GO" id="GO:0005886">
    <property type="term" value="C:plasma membrane"/>
    <property type="evidence" value="ECO:0007669"/>
    <property type="project" value="UniProtKB-SubCell"/>
</dbReference>
<dbReference type="InterPro" id="IPR003352">
    <property type="entry name" value="PTS_EIIC"/>
</dbReference>
<dbReference type="AlphaFoldDB" id="A0A1G6A6H0"/>
<comment type="subcellular location">
    <subcellularLocation>
        <location evidence="1">Cell membrane</location>
        <topology evidence="1">Multi-pass membrane protein</topology>
    </subcellularLocation>
</comment>
<feature type="transmembrane region" description="Helical" evidence="15">
    <location>
        <begin position="232"/>
        <end position="251"/>
    </location>
</feature>
<feature type="transmembrane region" description="Helical" evidence="15">
    <location>
        <begin position="115"/>
        <end position="138"/>
    </location>
</feature>
<keyword evidence="4" id="KW-0762">Sugar transport</keyword>
<dbReference type="RefSeq" id="WP_074484975.1">
    <property type="nucleotide sequence ID" value="NZ_FMXP01000003.1"/>
</dbReference>
<protein>
    <recommendedName>
        <fullName evidence="11">protein-N(pi)-phosphohistidine--sucrose phosphotransferase</fullName>
        <ecNumber evidence="11">2.7.1.211</ecNumber>
    </recommendedName>
</protein>
<comment type="function">
    <text evidence="12">The phosphoenolpyruvate-dependent sugar phosphotransferase system (sugar PTS), a major carbohydrate active transport system, catalyzes the phosphorylation of incoming sugar substrates concomitantly with their translocation across the cell membrane. This system is involved in sucrose transport.</text>
</comment>
<feature type="domain" description="PTS EIIB type-1" evidence="16">
    <location>
        <begin position="7"/>
        <end position="90"/>
    </location>
</feature>
<evidence type="ECO:0000256" key="6">
    <source>
        <dbReference type="ARBA" id="ARBA00022683"/>
    </source>
</evidence>
<evidence type="ECO:0000313" key="19">
    <source>
        <dbReference type="Proteomes" id="UP000182508"/>
    </source>
</evidence>
<keyword evidence="8" id="KW-0418">Kinase</keyword>
<keyword evidence="9 15" id="KW-1133">Transmembrane helix</keyword>
<dbReference type="GO" id="GO:0016301">
    <property type="term" value="F:kinase activity"/>
    <property type="evidence" value="ECO:0007669"/>
    <property type="project" value="UniProtKB-KW"/>
</dbReference>
<evidence type="ECO:0000256" key="4">
    <source>
        <dbReference type="ARBA" id="ARBA00022597"/>
    </source>
</evidence>
<evidence type="ECO:0000259" key="16">
    <source>
        <dbReference type="PROSITE" id="PS51098"/>
    </source>
</evidence>
<evidence type="ECO:0000256" key="14">
    <source>
        <dbReference type="PROSITE-ProRule" id="PRU00421"/>
    </source>
</evidence>
<evidence type="ECO:0000256" key="3">
    <source>
        <dbReference type="ARBA" id="ARBA00022475"/>
    </source>
</evidence>
<evidence type="ECO:0000256" key="2">
    <source>
        <dbReference type="ARBA" id="ARBA00022448"/>
    </source>
</evidence>
<dbReference type="eggNOG" id="COG1263">
    <property type="taxonomic scope" value="Bacteria"/>
</dbReference>
<dbReference type="PANTHER" id="PTHR30175:SF4">
    <property type="entry name" value="PTS SYSTEM TREHALOSE-SPECIFIC EIIBC COMPONENT"/>
    <property type="match status" value="1"/>
</dbReference>
<keyword evidence="19" id="KW-1185">Reference proteome</keyword>
<dbReference type="EC" id="2.7.1.211" evidence="11"/>
<feature type="transmembrane region" description="Helical" evidence="15">
    <location>
        <begin position="184"/>
        <end position="201"/>
    </location>
</feature>
<name>A0A1G6A6H0_9STRE</name>
<dbReference type="InterPro" id="IPR001996">
    <property type="entry name" value="PTS_IIB_1"/>
</dbReference>
<keyword evidence="5" id="KW-0808">Transferase</keyword>
<dbReference type="InterPro" id="IPR018113">
    <property type="entry name" value="PTrfase_EIIB_Cys"/>
</dbReference>
<organism evidence="18 19">
    <name type="scientific">Streptococcus henryi</name>
    <dbReference type="NCBI Taxonomy" id="439219"/>
    <lineage>
        <taxon>Bacteria</taxon>
        <taxon>Bacillati</taxon>
        <taxon>Bacillota</taxon>
        <taxon>Bacilli</taxon>
        <taxon>Lactobacillales</taxon>
        <taxon>Streptococcaceae</taxon>
        <taxon>Streptococcus</taxon>
    </lineage>
</organism>
<dbReference type="SUPFAM" id="SSF55604">
    <property type="entry name" value="Glucose permease domain IIB"/>
    <property type="match status" value="1"/>
</dbReference>
<keyword evidence="2" id="KW-0813">Transport</keyword>
<dbReference type="FunFam" id="3.30.1360.60:FF:000001">
    <property type="entry name" value="PTS system glucose-specific IIBC component PtsG"/>
    <property type="match status" value="1"/>
</dbReference>
<feature type="transmembrane region" description="Helical" evidence="15">
    <location>
        <begin position="299"/>
        <end position="321"/>
    </location>
</feature>
<dbReference type="GO" id="GO:0015771">
    <property type="term" value="P:trehalose transport"/>
    <property type="evidence" value="ECO:0007669"/>
    <property type="project" value="TreeGrafter"/>
</dbReference>
<evidence type="ECO:0000256" key="10">
    <source>
        <dbReference type="ARBA" id="ARBA00023136"/>
    </source>
</evidence>
<evidence type="ECO:0000313" key="18">
    <source>
        <dbReference type="EMBL" id="SDB04004.1"/>
    </source>
</evidence>
<dbReference type="Pfam" id="PF00367">
    <property type="entry name" value="PTS_EIIB"/>
    <property type="match status" value="1"/>
</dbReference>
<gene>
    <name evidence="18" type="ORF">SAMN02910293_00188</name>
</gene>
<dbReference type="GO" id="GO:0008982">
    <property type="term" value="F:protein-N(PI)-phosphohistidine-sugar phosphotransferase activity"/>
    <property type="evidence" value="ECO:0007669"/>
    <property type="project" value="InterPro"/>
</dbReference>
<dbReference type="GO" id="GO:0009401">
    <property type="term" value="P:phosphoenolpyruvate-dependent sugar phosphotransferase system"/>
    <property type="evidence" value="ECO:0007669"/>
    <property type="project" value="UniProtKB-KW"/>
</dbReference>
<dbReference type="PANTHER" id="PTHR30175">
    <property type="entry name" value="PHOSPHOTRANSFERASE SYSTEM TRANSPORT PROTEIN"/>
    <property type="match status" value="1"/>
</dbReference>
<dbReference type="STRING" id="439219.SAMN02910293_00188"/>
<dbReference type="GO" id="GO:0090589">
    <property type="term" value="F:protein-phosphocysteine-trehalose phosphotransferase system transporter activity"/>
    <property type="evidence" value="ECO:0007669"/>
    <property type="project" value="TreeGrafter"/>
</dbReference>
<accession>A0A1G6A6H0</accession>
<keyword evidence="7 15" id="KW-0812">Transmembrane</keyword>
<feature type="transmembrane region" description="Helical" evidence="15">
    <location>
        <begin position="408"/>
        <end position="428"/>
    </location>
</feature>
<dbReference type="InterPro" id="IPR036878">
    <property type="entry name" value="Glu_permease_IIB"/>
</dbReference>
<keyword evidence="10 15" id="KW-0472">Membrane</keyword>
<proteinExistence type="predicted"/>
<dbReference type="eggNOG" id="COG1264">
    <property type="taxonomic scope" value="Bacteria"/>
</dbReference>
<feature type="transmembrane region" description="Helical" evidence="15">
    <location>
        <begin position="158"/>
        <end position="177"/>
    </location>
</feature>
<sequence>MTKSKYKETASAIITAVGGEDNIVSAVHCATRLRLVIKDESKIDIVKIESLELVKGHFNNGGQFQIILGTGIVNNVYQEFTNLTNLVEVSKEEFKEVAASKLNPLQKILKTLADVFVPILPALVASGLLLGINNVLTAKGLFVASKTLVDLYPEFTDIANMINLFANAAFVFLPILIGFSAANIFGATPVLGAVIGAIMIHPDLLSGYSYGEALVNNSIPHWNLFGFKVAQVGYQGTVLPVIAASYVLSIIEKTCRKFVPVILDMIITPLISVFFTALLTFIVIGPVMRFVGDSLTNMVLWLFYDLGAIGGAIYGVLYPILVITGMHHSLVTAEMQILSNIETLGGSPTFAVVSASNVAQGAAALAVFFQMKNDIKLKSIAPAAGTSALLGITEPALFGINLKLRYPFLAALIGSAVGSGYATMMKVLSVSQGPAGIPGVIVMRPQSMGQFLIAITISFVISFLMTFILQKLFSKKVDE</sequence>
<dbReference type="Proteomes" id="UP000182508">
    <property type="component" value="Unassembled WGS sequence"/>
</dbReference>
<evidence type="ECO:0000256" key="11">
    <source>
        <dbReference type="ARBA" id="ARBA00044053"/>
    </source>
</evidence>
<dbReference type="Pfam" id="PF02378">
    <property type="entry name" value="PTS_EIIC"/>
    <property type="match status" value="1"/>
</dbReference>
<feature type="transmembrane region" description="Helical" evidence="15">
    <location>
        <begin position="448"/>
        <end position="469"/>
    </location>
</feature>
<evidence type="ECO:0000256" key="7">
    <source>
        <dbReference type="ARBA" id="ARBA00022692"/>
    </source>
</evidence>
<evidence type="ECO:0000256" key="5">
    <source>
        <dbReference type="ARBA" id="ARBA00022679"/>
    </source>
</evidence>
<keyword evidence="6" id="KW-0598">Phosphotransferase system</keyword>
<evidence type="ECO:0000256" key="15">
    <source>
        <dbReference type="SAM" id="Phobius"/>
    </source>
</evidence>
<keyword evidence="3" id="KW-1003">Cell membrane</keyword>
<evidence type="ECO:0000256" key="12">
    <source>
        <dbReference type="ARBA" id="ARBA00045139"/>
    </source>
</evidence>
<dbReference type="NCBIfam" id="TIGR00826">
    <property type="entry name" value="EIIB_glc"/>
    <property type="match status" value="1"/>
</dbReference>
<dbReference type="InterPro" id="IPR010973">
    <property type="entry name" value="PTS_IIBC_sucr"/>
</dbReference>
<dbReference type="CDD" id="cd00212">
    <property type="entry name" value="PTS_IIB_glc"/>
    <property type="match status" value="1"/>
</dbReference>
<evidence type="ECO:0000256" key="13">
    <source>
        <dbReference type="ARBA" id="ARBA00048931"/>
    </source>
</evidence>
<feature type="active site" description="Phosphocysteine intermediate; for EIIB activity" evidence="14">
    <location>
        <position position="29"/>
    </location>
</feature>
<dbReference type="EMBL" id="FMXP01000003">
    <property type="protein sequence ID" value="SDB04004.1"/>
    <property type="molecule type" value="Genomic_DNA"/>
</dbReference>
<dbReference type="PROSITE" id="PS51103">
    <property type="entry name" value="PTS_EIIC_TYPE_1"/>
    <property type="match status" value="1"/>
</dbReference>
<evidence type="ECO:0000256" key="9">
    <source>
        <dbReference type="ARBA" id="ARBA00022989"/>
    </source>
</evidence>
<dbReference type="PROSITE" id="PS51098">
    <property type="entry name" value="PTS_EIIB_TYPE_1"/>
    <property type="match status" value="1"/>
</dbReference>
<feature type="domain" description="PTS EIIC type-1" evidence="17">
    <location>
        <begin position="110"/>
        <end position="479"/>
    </location>
</feature>
<dbReference type="PROSITE" id="PS01035">
    <property type="entry name" value="PTS_EIIB_TYPE_1_CYS"/>
    <property type="match status" value="1"/>
</dbReference>
<evidence type="ECO:0000259" key="17">
    <source>
        <dbReference type="PROSITE" id="PS51103"/>
    </source>
</evidence>
<reference evidence="18 19" key="1">
    <citation type="submission" date="2016-10" db="EMBL/GenBank/DDBJ databases">
        <authorList>
            <person name="de Groot N.N."/>
        </authorList>
    </citation>
    <scope>NUCLEOTIDE SEQUENCE [LARGE SCALE GENOMIC DNA]</scope>
    <source>
        <strain evidence="18 19">A-4</strain>
    </source>
</reference>
<evidence type="ECO:0000256" key="1">
    <source>
        <dbReference type="ARBA" id="ARBA00004651"/>
    </source>
</evidence>
<dbReference type="InterPro" id="IPR050558">
    <property type="entry name" value="PTS_Sugar-Specific_Components"/>
</dbReference>
<dbReference type="Gene3D" id="3.30.1360.60">
    <property type="entry name" value="Glucose permease domain IIB"/>
    <property type="match status" value="1"/>
</dbReference>